<organism evidence="1 2">
    <name type="scientific">Paralvinella palmiformis</name>
    <dbReference type="NCBI Taxonomy" id="53620"/>
    <lineage>
        <taxon>Eukaryota</taxon>
        <taxon>Metazoa</taxon>
        <taxon>Spiralia</taxon>
        <taxon>Lophotrochozoa</taxon>
        <taxon>Annelida</taxon>
        <taxon>Polychaeta</taxon>
        <taxon>Sedentaria</taxon>
        <taxon>Canalipalpata</taxon>
        <taxon>Terebellida</taxon>
        <taxon>Terebelliformia</taxon>
        <taxon>Alvinellidae</taxon>
        <taxon>Paralvinella</taxon>
    </lineage>
</organism>
<evidence type="ECO:0000313" key="2">
    <source>
        <dbReference type="Proteomes" id="UP001208570"/>
    </source>
</evidence>
<accession>A0AAD9NA55</accession>
<comment type="caution">
    <text evidence="1">The sequence shown here is derived from an EMBL/GenBank/DDBJ whole genome shotgun (WGS) entry which is preliminary data.</text>
</comment>
<sequence length="98" mass="11726">MYGPVDVYRIVNDHDYLDLSPEITFLDTLQITTITEDDCLEIEKSTREQSNNVSYVYIHRRTAGSAWQRIGQISRNWMYHLSPRRKRWNSWSNLLYAL</sequence>
<name>A0AAD9NA55_9ANNE</name>
<gene>
    <name evidence="1" type="ORF">LSH36_121g02022</name>
</gene>
<evidence type="ECO:0000313" key="1">
    <source>
        <dbReference type="EMBL" id="KAK2161093.1"/>
    </source>
</evidence>
<reference evidence="1" key="1">
    <citation type="journal article" date="2023" name="Mol. Biol. Evol.">
        <title>Third-Generation Sequencing Reveals the Adaptive Role of the Epigenome in Three Deep-Sea Polychaetes.</title>
        <authorList>
            <person name="Perez M."/>
            <person name="Aroh O."/>
            <person name="Sun Y."/>
            <person name="Lan Y."/>
            <person name="Juniper S.K."/>
            <person name="Young C.R."/>
            <person name="Angers B."/>
            <person name="Qian P.Y."/>
        </authorList>
    </citation>
    <scope>NUCLEOTIDE SEQUENCE</scope>
    <source>
        <strain evidence="1">P08H-3</strain>
    </source>
</reference>
<dbReference type="EMBL" id="JAODUP010000121">
    <property type="protein sequence ID" value="KAK2161093.1"/>
    <property type="molecule type" value="Genomic_DNA"/>
</dbReference>
<dbReference type="AlphaFoldDB" id="A0AAD9NA55"/>
<proteinExistence type="predicted"/>
<dbReference type="Proteomes" id="UP001208570">
    <property type="component" value="Unassembled WGS sequence"/>
</dbReference>
<keyword evidence="2" id="KW-1185">Reference proteome</keyword>
<protein>
    <submittedName>
        <fullName evidence="1">Uncharacterized protein</fullName>
    </submittedName>
</protein>